<dbReference type="InterPro" id="IPR050706">
    <property type="entry name" value="Cyclic-di-GMP_PDE-like"/>
</dbReference>
<dbReference type="Gene3D" id="3.20.20.450">
    <property type="entry name" value="EAL domain"/>
    <property type="match status" value="1"/>
</dbReference>
<evidence type="ECO:0000313" key="3">
    <source>
        <dbReference type="Proteomes" id="UP000463470"/>
    </source>
</evidence>
<dbReference type="Gene3D" id="3.30.450.20">
    <property type="entry name" value="PAS domain"/>
    <property type="match status" value="1"/>
</dbReference>
<evidence type="ECO:0000313" key="2">
    <source>
        <dbReference type="EMBL" id="MZP29740.1"/>
    </source>
</evidence>
<dbReference type="PROSITE" id="PS50883">
    <property type="entry name" value="EAL"/>
    <property type="match status" value="1"/>
</dbReference>
<dbReference type="RefSeq" id="WP_161257772.1">
    <property type="nucleotide sequence ID" value="NZ_WXEY01000007.1"/>
</dbReference>
<name>A0A845L513_9FIRM</name>
<dbReference type="Proteomes" id="UP000463470">
    <property type="component" value="Unassembled WGS sequence"/>
</dbReference>
<dbReference type="InterPro" id="IPR001633">
    <property type="entry name" value="EAL_dom"/>
</dbReference>
<gene>
    <name evidence="2" type="ORF">GTO91_08485</name>
</gene>
<sequence>MNRPRFIPDPDTVMPHFQPILSMDTQTIYAYEVLGRYTGPQGVRSLGPFFHDPSVSMEEHIFIDRIIRQKAIASLVNAPADTRLFLNLKPNWIYNFRERPDQLPTLRFLREHNIDPSRITVEITEDSFFDDIEELARVTRTYREAGCQIAIDDVGSGFVNFDRIAYIKPNILKLDLELVKKCGRESFFQEILLSFAVMAEKIGAFLLFEGIETKEEVQIALSLGARYLQGYFFSPPQSAMQNPNAFRSGLDRQIQQFVDHALWQQHADLRDAEELRDSLLACLHRLSEGETVTPAAADAFIHPILGLLPRMVIRVFLCDERGYQWSSNFTRQNGHWEQDPGFIGRNWAWRPYFLNNIVKATYQEAGKLSAVYTDAHTGEKMRTYIYPLPDNLFLCLDLTMEG</sequence>
<dbReference type="SMART" id="SM00052">
    <property type="entry name" value="EAL"/>
    <property type="match status" value="1"/>
</dbReference>
<dbReference type="SUPFAM" id="SSF141868">
    <property type="entry name" value="EAL domain-like"/>
    <property type="match status" value="1"/>
</dbReference>
<reference evidence="2 3" key="1">
    <citation type="submission" date="2020-01" db="EMBL/GenBank/DDBJ databases">
        <title>Whole-genome sequence of Heliobacterium undosum DSM 13378.</title>
        <authorList>
            <person name="Kyndt J.A."/>
            <person name="Meyer T.E."/>
        </authorList>
    </citation>
    <scope>NUCLEOTIDE SEQUENCE [LARGE SCALE GENOMIC DNA]</scope>
    <source>
        <strain evidence="2 3">DSM 13378</strain>
    </source>
</reference>
<feature type="domain" description="EAL" evidence="1">
    <location>
        <begin position="1"/>
        <end position="250"/>
    </location>
</feature>
<evidence type="ECO:0000259" key="1">
    <source>
        <dbReference type="PROSITE" id="PS50883"/>
    </source>
</evidence>
<dbReference type="CDD" id="cd01948">
    <property type="entry name" value="EAL"/>
    <property type="match status" value="1"/>
</dbReference>
<keyword evidence="3" id="KW-1185">Reference proteome</keyword>
<dbReference type="OrthoDB" id="9813903at2"/>
<dbReference type="AlphaFoldDB" id="A0A845L513"/>
<protein>
    <submittedName>
        <fullName evidence="2">EAL domain-containing protein</fullName>
    </submittedName>
</protein>
<organism evidence="2 3">
    <name type="scientific">Heliomicrobium undosum</name>
    <dbReference type="NCBI Taxonomy" id="121734"/>
    <lineage>
        <taxon>Bacteria</taxon>
        <taxon>Bacillati</taxon>
        <taxon>Bacillota</taxon>
        <taxon>Clostridia</taxon>
        <taxon>Eubacteriales</taxon>
        <taxon>Heliobacteriaceae</taxon>
        <taxon>Heliomicrobium</taxon>
    </lineage>
</organism>
<dbReference type="GO" id="GO:0071111">
    <property type="term" value="F:cyclic-guanylate-specific phosphodiesterase activity"/>
    <property type="evidence" value="ECO:0007669"/>
    <property type="project" value="InterPro"/>
</dbReference>
<dbReference type="PANTHER" id="PTHR33121:SF82">
    <property type="entry name" value="SIGNAL TRANSDUCTION PROTEIN CONTAINING A EAL DOMAIN"/>
    <property type="match status" value="1"/>
</dbReference>
<dbReference type="EMBL" id="WXEY01000007">
    <property type="protein sequence ID" value="MZP29740.1"/>
    <property type="molecule type" value="Genomic_DNA"/>
</dbReference>
<dbReference type="InterPro" id="IPR035919">
    <property type="entry name" value="EAL_sf"/>
</dbReference>
<comment type="caution">
    <text evidence="2">The sequence shown here is derived from an EMBL/GenBank/DDBJ whole genome shotgun (WGS) entry which is preliminary data.</text>
</comment>
<dbReference type="Pfam" id="PF10388">
    <property type="entry name" value="YkuI_C"/>
    <property type="match status" value="1"/>
</dbReference>
<dbReference type="SUPFAM" id="SSF103190">
    <property type="entry name" value="Sensory domain-like"/>
    <property type="match status" value="1"/>
</dbReference>
<dbReference type="InterPro" id="IPR018842">
    <property type="entry name" value="YkuI_C"/>
</dbReference>
<dbReference type="Pfam" id="PF00563">
    <property type="entry name" value="EAL"/>
    <property type="match status" value="1"/>
</dbReference>
<accession>A0A845L513</accession>
<proteinExistence type="predicted"/>
<dbReference type="InterPro" id="IPR029151">
    <property type="entry name" value="Sensor-like_sf"/>
</dbReference>
<dbReference type="PANTHER" id="PTHR33121">
    <property type="entry name" value="CYCLIC DI-GMP PHOSPHODIESTERASE PDEF"/>
    <property type="match status" value="1"/>
</dbReference>